<evidence type="ECO:0000256" key="2">
    <source>
        <dbReference type="ARBA" id="ARBA00012652"/>
    </source>
</evidence>
<dbReference type="InterPro" id="IPR011990">
    <property type="entry name" value="TPR-like_helical_dom_sf"/>
</dbReference>
<comment type="caution">
    <text evidence="6">The sequence shown here is derived from an EMBL/GenBank/DDBJ whole genome shotgun (WGS) entry which is preliminary data.</text>
</comment>
<dbReference type="PANTHER" id="PTHR33307">
    <property type="entry name" value="ALPHA-RHAMNOSIDASE (EUROFUNG)"/>
    <property type="match status" value="1"/>
</dbReference>
<name>A0A819MHV6_9BILA</name>
<dbReference type="InterPro" id="IPR019734">
    <property type="entry name" value="TPR_rpt"/>
</dbReference>
<dbReference type="InterPro" id="IPR012341">
    <property type="entry name" value="6hp_glycosidase-like_sf"/>
</dbReference>
<dbReference type="Pfam" id="PF05592">
    <property type="entry name" value="Bac_rhamnosid"/>
    <property type="match status" value="1"/>
</dbReference>
<reference evidence="6" key="1">
    <citation type="submission" date="2021-02" db="EMBL/GenBank/DDBJ databases">
        <authorList>
            <person name="Nowell W R."/>
        </authorList>
    </citation>
    <scope>NUCLEOTIDE SEQUENCE</scope>
</reference>
<dbReference type="InterPro" id="IPR013737">
    <property type="entry name" value="Bac_rhamnosid_N"/>
</dbReference>
<comment type="catalytic activity">
    <reaction evidence="1">
        <text>Hydrolysis of terminal non-reducing alpha-L-rhamnose residues in alpha-L-rhamnosides.</text>
        <dbReference type="EC" id="3.2.1.40"/>
    </reaction>
</comment>
<dbReference type="InterPro" id="IPR013783">
    <property type="entry name" value="Ig-like_fold"/>
</dbReference>
<dbReference type="Gene3D" id="2.60.420.10">
    <property type="entry name" value="Maltose phosphorylase, domain 3"/>
    <property type="match status" value="1"/>
</dbReference>
<dbReference type="PANTHER" id="PTHR33307:SF6">
    <property type="entry name" value="ALPHA-RHAMNOSIDASE (EUROFUNG)-RELATED"/>
    <property type="match status" value="1"/>
</dbReference>
<dbReference type="InterPro" id="IPR016007">
    <property type="entry name" value="Alpha_rhamnosid"/>
</dbReference>
<gene>
    <name evidence="6" type="ORF">KXQ929_LOCUS27346</name>
</gene>
<dbReference type="Gene3D" id="1.50.10.10">
    <property type="match status" value="1"/>
</dbReference>
<accession>A0A819MHV6</accession>
<dbReference type="Gene3D" id="2.60.40.10">
    <property type="entry name" value="Immunoglobulins"/>
    <property type="match status" value="1"/>
</dbReference>
<dbReference type="GO" id="GO:0030596">
    <property type="term" value="F:alpha-L-rhamnosidase activity"/>
    <property type="evidence" value="ECO:0007669"/>
    <property type="project" value="UniProtKB-EC"/>
</dbReference>
<protein>
    <recommendedName>
        <fullName evidence="2">alpha-L-rhamnosidase</fullName>
        <ecNumber evidence="2">3.2.1.40</ecNumber>
    </recommendedName>
</protein>
<dbReference type="GO" id="GO:0005975">
    <property type="term" value="P:carbohydrate metabolic process"/>
    <property type="evidence" value="ECO:0007669"/>
    <property type="project" value="InterPro"/>
</dbReference>
<dbReference type="InterPro" id="IPR008902">
    <property type="entry name" value="Rhamnosid_concanavalin"/>
</dbReference>
<feature type="domain" description="Alpha-L-rhamnosidase six-hairpin glycosidase" evidence="5">
    <location>
        <begin position="930"/>
        <end position="1265"/>
    </location>
</feature>
<dbReference type="SMART" id="SM00028">
    <property type="entry name" value="TPR"/>
    <property type="match status" value="3"/>
</dbReference>
<dbReference type="SUPFAM" id="SSF48208">
    <property type="entry name" value="Six-hairpin glycosidases"/>
    <property type="match status" value="1"/>
</dbReference>
<dbReference type="Gene3D" id="2.60.120.260">
    <property type="entry name" value="Galactose-binding domain-like"/>
    <property type="match status" value="2"/>
</dbReference>
<dbReference type="Pfam" id="PF17389">
    <property type="entry name" value="Bac_rhamnosid6H"/>
    <property type="match status" value="1"/>
</dbReference>
<dbReference type="Gene3D" id="1.25.40.10">
    <property type="entry name" value="Tetratricopeptide repeat domain"/>
    <property type="match status" value="2"/>
</dbReference>
<evidence type="ECO:0000259" key="5">
    <source>
        <dbReference type="Pfam" id="PF17389"/>
    </source>
</evidence>
<dbReference type="EMBL" id="CAJOBB010002577">
    <property type="protein sequence ID" value="CAF3981078.1"/>
    <property type="molecule type" value="Genomic_DNA"/>
</dbReference>
<evidence type="ECO:0000313" key="6">
    <source>
        <dbReference type="EMBL" id="CAF3981078.1"/>
    </source>
</evidence>
<proteinExistence type="predicted"/>
<dbReference type="Proteomes" id="UP000663868">
    <property type="component" value="Unassembled WGS sequence"/>
</dbReference>
<dbReference type="EC" id="3.2.1.40" evidence="2"/>
<dbReference type="InterPro" id="IPR035396">
    <property type="entry name" value="Bac_rhamnosid6H"/>
</dbReference>
<dbReference type="Pfam" id="PF08531">
    <property type="entry name" value="Bac_rhamnosid_N"/>
    <property type="match status" value="1"/>
</dbReference>
<dbReference type="Pfam" id="PF25788">
    <property type="entry name" value="Ig_Rha78A_N"/>
    <property type="match status" value="1"/>
</dbReference>
<feature type="domain" description="Bacterial alpha-L-rhamnosidase N-terminal" evidence="4">
    <location>
        <begin position="583"/>
        <end position="752"/>
    </location>
</feature>
<organism evidence="6 7">
    <name type="scientific">Adineta steineri</name>
    <dbReference type="NCBI Taxonomy" id="433720"/>
    <lineage>
        <taxon>Eukaryota</taxon>
        <taxon>Metazoa</taxon>
        <taxon>Spiralia</taxon>
        <taxon>Gnathifera</taxon>
        <taxon>Rotifera</taxon>
        <taxon>Eurotatoria</taxon>
        <taxon>Bdelloidea</taxon>
        <taxon>Adinetida</taxon>
        <taxon>Adinetidae</taxon>
        <taxon>Adineta</taxon>
    </lineage>
</organism>
<evidence type="ECO:0000256" key="1">
    <source>
        <dbReference type="ARBA" id="ARBA00001445"/>
    </source>
</evidence>
<evidence type="ECO:0000313" key="7">
    <source>
        <dbReference type="Proteomes" id="UP000663868"/>
    </source>
</evidence>
<feature type="domain" description="Alpha-L-rhamnosidase concanavalin-like" evidence="3">
    <location>
        <begin position="819"/>
        <end position="924"/>
    </location>
</feature>
<sequence>MEDCDDQRIPILFEITVDTINLKTVTFVDIEPYFTKKNYKPRDEDEILFTIGSIFRITAVERESENSKTWKIYMEATDHGSDMIQRQIDLMKNKYPNAGINSLFGRYLMDMNHLAKAKSYFQMLLHELDSPNLEQQYRIELIFINNSLGELHMRMTNYEQAYQYFKTAHTIQLKYNTTSKLFISDIFFGNYYKAIDHPLLAYKHYLVALSNMNKTAEENKINIIRLNMNIASINAICGDYHRSIEVCTKVECLLRIPHSTYSSHFEMIICQGLIGDNYFKKQDYNQAKSFYLNAFHKCEQYLYIGHRQLIHCIRSLVEVDRKIFNDNDKKAIDFCQKQLEQHRKHLAHNHSSIAHLLMKLGDIKQNVEHYKEALDILTHNDYLEYLTIAQCYKFIGDYYLKNIMNQNIEQAHDYFCKTREIYREIYPKDHRSIIEIEVNTRHDLVINTARPRFSWKIRALDDILHRNIQQIAYQIQINSVKLTQQDEIYQWDTERIISSQSIHVAYAGHHDLLPSTFYRFRLRVWINNSDVACKWIEWIQFRTAIFNLHEYIINNTDLLWIGSTEVNMNELRKEFNVSNASPIKLAIVYLSGLGYYEFYLNGNNVDPSRKLDPGWTTYEKRTLLVSFDLTANISVGMNAIGIKLGNGWYSQEQHGKETYGPPRLIFTLSILFENGDQMQVLSDQTWLGREGSIKHDSVYNGEIYDRRGDRLNWTRPAFNDSRSAWIMPESLKSPINDTSVGLLVLQDMPPIRAGSDALHTEVMIDSLEYGYLNHEDLGNIKGASFADGGIIKPVDMWISDSGMFAFGNKSRRINDLYTGVQTFDLGQNIVGWCRLKFQGPSGFGTYIRHAEILVQPVVSTNHATHNLNTENLRNATASDMYILRGDRLGEVYEPSFTIHGFRYLSVFGAPNYLNIDNVECLVVHSETTLKGHFTTSNPIINQIQHNIQWGQLSNLMSVPTDCPQRDERRGWLGDAALSVDEALYNFDLIKFYLNFLNLIVDMQLPNGAIPDIVPGGGGIYPADPNWGAALPIITWQLYRHYEDREILEDYYDHVRAYIENVRSGYNDTGLKNLFWRYGDWLPPSPFPRTNEHLTSSFAFLHNVYILLNMSQILEKKHDTDIYSLFYQQLAEEFHRVFFNTTSNCYADGMQAAQVLALALPGVVPPTIRNVVLNYLVNNINLNGNHATTGIVSMAQLYPVLSDNAYHDLALEMISLTTYPSYGYMFTNPYENATTLWELLNAPFLGPMSSRNHIMYGSIGAWFYSHLAGIDLSSEFITIRPRMASEMKKHLMTKLDCQLSTLYGLVRIAYTRDERDTLANSILLRITIPPNTRARIIFEPLFVDGQCEKLIESDTVIWSLDNTTIINHQKIKIEKNVATNLMTAYIESGQYEFQALWT</sequence>
<dbReference type="InterPro" id="IPR008928">
    <property type="entry name" value="6-hairpin_glycosidase_sf"/>
</dbReference>
<evidence type="ECO:0000259" key="4">
    <source>
        <dbReference type="Pfam" id="PF08531"/>
    </source>
</evidence>
<evidence type="ECO:0000259" key="3">
    <source>
        <dbReference type="Pfam" id="PF05592"/>
    </source>
</evidence>
<dbReference type="SUPFAM" id="SSF48452">
    <property type="entry name" value="TPR-like"/>
    <property type="match status" value="1"/>
</dbReference>